<keyword evidence="10" id="KW-1185">Reference proteome</keyword>
<dbReference type="InterPro" id="IPR036259">
    <property type="entry name" value="MFS_trans_sf"/>
</dbReference>
<feature type="transmembrane region" description="Helical" evidence="7">
    <location>
        <begin position="261"/>
        <end position="280"/>
    </location>
</feature>
<dbReference type="Proteomes" id="UP000800041">
    <property type="component" value="Unassembled WGS sequence"/>
</dbReference>
<dbReference type="Pfam" id="PF07690">
    <property type="entry name" value="MFS_1"/>
    <property type="match status" value="1"/>
</dbReference>
<feature type="transmembrane region" description="Helical" evidence="7">
    <location>
        <begin position="361"/>
        <end position="383"/>
    </location>
</feature>
<evidence type="ECO:0000256" key="6">
    <source>
        <dbReference type="SAM" id="MobiDB-lite"/>
    </source>
</evidence>
<comment type="subcellular location">
    <subcellularLocation>
        <location evidence="1">Endomembrane system</location>
        <topology evidence="1">Multi-pass membrane protein</topology>
    </subcellularLocation>
</comment>
<accession>A0A6G1HAM2</accession>
<feature type="transmembrane region" description="Helical" evidence="7">
    <location>
        <begin position="146"/>
        <end position="170"/>
    </location>
</feature>
<reference evidence="9" key="1">
    <citation type="journal article" date="2020" name="Stud. Mycol.">
        <title>101 Dothideomycetes genomes: a test case for predicting lifestyles and emergence of pathogens.</title>
        <authorList>
            <person name="Haridas S."/>
            <person name="Albert R."/>
            <person name="Binder M."/>
            <person name="Bloem J."/>
            <person name="Labutti K."/>
            <person name="Salamov A."/>
            <person name="Andreopoulos B."/>
            <person name="Baker S."/>
            <person name="Barry K."/>
            <person name="Bills G."/>
            <person name="Bluhm B."/>
            <person name="Cannon C."/>
            <person name="Castanera R."/>
            <person name="Culley D."/>
            <person name="Daum C."/>
            <person name="Ezra D."/>
            <person name="Gonzalez J."/>
            <person name="Henrissat B."/>
            <person name="Kuo A."/>
            <person name="Liang C."/>
            <person name="Lipzen A."/>
            <person name="Lutzoni F."/>
            <person name="Magnuson J."/>
            <person name="Mondo S."/>
            <person name="Nolan M."/>
            <person name="Ohm R."/>
            <person name="Pangilinan J."/>
            <person name="Park H.-J."/>
            <person name="Ramirez L."/>
            <person name="Alfaro M."/>
            <person name="Sun H."/>
            <person name="Tritt A."/>
            <person name="Yoshinaga Y."/>
            <person name="Zwiers L.-H."/>
            <person name="Turgeon B."/>
            <person name="Goodwin S."/>
            <person name="Spatafora J."/>
            <person name="Crous P."/>
            <person name="Grigoriev I."/>
        </authorList>
    </citation>
    <scope>NUCLEOTIDE SEQUENCE</scope>
    <source>
        <strain evidence="9">CBS 113979</strain>
    </source>
</reference>
<sequence length="568" mass="61319">MQTSAGSSMEDDHDVDANEESPLMAPQSDHHGTDEAALHVDSEREHEAKLALSSVSPGFLLGAFVISFDISYCMANYSRRIASDLGQLDNAVWIPLSGSVSEAAFQPLYGYFTKLYGRTRPAIVAISCLTVGFLLCGLSQTLWQLALARVLVGMGSSGVLIIAIFLLADLTSLGTLPLWRSVLVVVQSCGFMLGSPIGSLIAKAASWHIPFFIEAALSAIAGIILFAGFHRITSRAKKTKLSVLPSGTSDGRKFDTLGSTVLLVAVVTPLIALNLGGNALPWGHPLIIVLLSLTLPLFVGFGLIETFVAAFPLLPLQLLRSRLTLKVLLCTALTIYARNQFDIHISFYTEIRSSPESPLSNWILTCHFLGISLGSICSGVIISYYKRFKWVLVVATMIALLLYVGMATGMTHPENPIFIPALILFGASLGAVHNCLIVGMLCNSKKEDRTTTYALFELVVAVSADTAIAVSSTLQRQWFISGMHAVFGADKEAQQLISKSLKSLGYVRNLPNDTQQRILQCFVVALQKVFSVSCVLLCVSVLIALSLQDIPCDQWLEADTIATISEDS</sequence>
<feature type="domain" description="Major facilitator superfamily (MFS) profile" evidence="8">
    <location>
        <begin position="55"/>
        <end position="568"/>
    </location>
</feature>
<feature type="compositionally biased region" description="Basic and acidic residues" evidence="6">
    <location>
        <begin position="28"/>
        <end position="40"/>
    </location>
</feature>
<dbReference type="AlphaFoldDB" id="A0A6G1HAM2"/>
<dbReference type="PANTHER" id="PTHR23501:SF191">
    <property type="entry name" value="VACUOLAR BASIC AMINO ACID TRANSPORTER 4"/>
    <property type="match status" value="1"/>
</dbReference>
<evidence type="ECO:0000313" key="9">
    <source>
        <dbReference type="EMBL" id="KAF1990070.1"/>
    </source>
</evidence>
<protein>
    <submittedName>
        <fullName evidence="9">MFS general substrate transporter</fullName>
    </submittedName>
</protein>
<gene>
    <name evidence="9" type="ORF">K402DRAFT_451654</name>
</gene>
<proteinExistence type="predicted"/>
<feature type="transmembrane region" description="Helical" evidence="7">
    <location>
        <begin position="529"/>
        <end position="547"/>
    </location>
</feature>
<dbReference type="Gene3D" id="1.20.1720.10">
    <property type="entry name" value="Multidrug resistance protein D"/>
    <property type="match status" value="1"/>
</dbReference>
<dbReference type="PANTHER" id="PTHR23501">
    <property type="entry name" value="MAJOR FACILITATOR SUPERFAMILY"/>
    <property type="match status" value="1"/>
</dbReference>
<dbReference type="PROSITE" id="PS50850">
    <property type="entry name" value="MFS"/>
    <property type="match status" value="1"/>
</dbReference>
<evidence type="ECO:0000256" key="3">
    <source>
        <dbReference type="ARBA" id="ARBA00022692"/>
    </source>
</evidence>
<dbReference type="InterPro" id="IPR020846">
    <property type="entry name" value="MFS_dom"/>
</dbReference>
<dbReference type="GO" id="GO:0012505">
    <property type="term" value="C:endomembrane system"/>
    <property type="evidence" value="ECO:0007669"/>
    <property type="project" value="UniProtKB-SubCell"/>
</dbReference>
<evidence type="ECO:0000256" key="1">
    <source>
        <dbReference type="ARBA" id="ARBA00004127"/>
    </source>
</evidence>
<evidence type="ECO:0000256" key="7">
    <source>
        <dbReference type="SAM" id="Phobius"/>
    </source>
</evidence>
<dbReference type="GO" id="GO:0005886">
    <property type="term" value="C:plasma membrane"/>
    <property type="evidence" value="ECO:0007669"/>
    <property type="project" value="TreeGrafter"/>
</dbReference>
<organism evidence="9 10">
    <name type="scientific">Aulographum hederae CBS 113979</name>
    <dbReference type="NCBI Taxonomy" id="1176131"/>
    <lineage>
        <taxon>Eukaryota</taxon>
        <taxon>Fungi</taxon>
        <taxon>Dikarya</taxon>
        <taxon>Ascomycota</taxon>
        <taxon>Pezizomycotina</taxon>
        <taxon>Dothideomycetes</taxon>
        <taxon>Pleosporomycetidae</taxon>
        <taxon>Aulographales</taxon>
        <taxon>Aulographaceae</taxon>
    </lineage>
</organism>
<dbReference type="EMBL" id="ML977143">
    <property type="protein sequence ID" value="KAF1990070.1"/>
    <property type="molecule type" value="Genomic_DNA"/>
</dbReference>
<evidence type="ECO:0000256" key="4">
    <source>
        <dbReference type="ARBA" id="ARBA00022989"/>
    </source>
</evidence>
<name>A0A6G1HAM2_9PEZI</name>
<dbReference type="Gene3D" id="1.20.1250.20">
    <property type="entry name" value="MFS general substrate transporter like domains"/>
    <property type="match status" value="1"/>
</dbReference>
<feature type="transmembrane region" description="Helical" evidence="7">
    <location>
        <begin position="286"/>
        <end position="311"/>
    </location>
</feature>
<feature type="transmembrane region" description="Helical" evidence="7">
    <location>
        <begin position="50"/>
        <end position="70"/>
    </location>
</feature>
<feature type="transmembrane region" description="Helical" evidence="7">
    <location>
        <begin position="390"/>
        <end position="411"/>
    </location>
</feature>
<feature type="transmembrane region" description="Helical" evidence="7">
    <location>
        <begin position="417"/>
        <end position="441"/>
    </location>
</feature>
<keyword evidence="2" id="KW-0813">Transport</keyword>
<evidence type="ECO:0000256" key="5">
    <source>
        <dbReference type="ARBA" id="ARBA00023136"/>
    </source>
</evidence>
<feature type="transmembrane region" description="Helical" evidence="7">
    <location>
        <begin position="182"/>
        <end position="201"/>
    </location>
</feature>
<feature type="compositionally biased region" description="Acidic residues" evidence="6">
    <location>
        <begin position="9"/>
        <end position="19"/>
    </location>
</feature>
<keyword evidence="4 7" id="KW-1133">Transmembrane helix</keyword>
<dbReference type="GO" id="GO:0000329">
    <property type="term" value="C:fungal-type vacuole membrane"/>
    <property type="evidence" value="ECO:0007669"/>
    <property type="project" value="TreeGrafter"/>
</dbReference>
<feature type="region of interest" description="Disordered" evidence="6">
    <location>
        <begin position="1"/>
        <end position="40"/>
    </location>
</feature>
<evidence type="ECO:0000259" key="8">
    <source>
        <dbReference type="PROSITE" id="PS50850"/>
    </source>
</evidence>
<keyword evidence="5 7" id="KW-0472">Membrane</keyword>
<evidence type="ECO:0000256" key="2">
    <source>
        <dbReference type="ARBA" id="ARBA00022448"/>
    </source>
</evidence>
<feature type="transmembrane region" description="Helical" evidence="7">
    <location>
        <begin position="122"/>
        <end position="140"/>
    </location>
</feature>
<feature type="transmembrane region" description="Helical" evidence="7">
    <location>
        <begin position="207"/>
        <end position="229"/>
    </location>
</feature>
<keyword evidence="3 7" id="KW-0812">Transmembrane</keyword>
<dbReference type="InterPro" id="IPR011701">
    <property type="entry name" value="MFS"/>
</dbReference>
<dbReference type="SUPFAM" id="SSF103473">
    <property type="entry name" value="MFS general substrate transporter"/>
    <property type="match status" value="1"/>
</dbReference>
<dbReference type="OrthoDB" id="3552444at2759"/>
<evidence type="ECO:0000313" key="10">
    <source>
        <dbReference type="Proteomes" id="UP000800041"/>
    </source>
</evidence>
<dbReference type="GO" id="GO:0015174">
    <property type="term" value="F:basic amino acid transmembrane transporter activity"/>
    <property type="evidence" value="ECO:0007669"/>
    <property type="project" value="TreeGrafter"/>
</dbReference>